<dbReference type="OrthoDB" id="2799068at2759"/>
<dbReference type="Proteomes" id="UP000007431">
    <property type="component" value="Unassembled WGS sequence"/>
</dbReference>
<evidence type="ECO:0000259" key="2">
    <source>
        <dbReference type="PROSITE" id="PS50097"/>
    </source>
</evidence>
<dbReference type="InParanoid" id="D8PZA2"/>
<proteinExistence type="predicted"/>
<dbReference type="Gene3D" id="3.30.710.10">
    <property type="entry name" value="Potassium Channel Kv1.1, Chain A"/>
    <property type="match status" value="1"/>
</dbReference>
<name>D8PZA2_SCHCM</name>
<reference evidence="3 4" key="1">
    <citation type="journal article" date="2010" name="Nat. Biotechnol.">
        <title>Genome sequence of the model mushroom Schizophyllum commune.</title>
        <authorList>
            <person name="Ohm R.A."/>
            <person name="de Jong J.F."/>
            <person name="Lugones L.G."/>
            <person name="Aerts A."/>
            <person name="Kothe E."/>
            <person name="Stajich J.E."/>
            <person name="de Vries R.P."/>
            <person name="Record E."/>
            <person name="Levasseur A."/>
            <person name="Baker S.E."/>
            <person name="Bartholomew K.A."/>
            <person name="Coutinho P.M."/>
            <person name="Erdmann S."/>
            <person name="Fowler T.J."/>
            <person name="Gathman A.C."/>
            <person name="Lombard V."/>
            <person name="Henrissat B."/>
            <person name="Knabe N."/>
            <person name="Kuees U."/>
            <person name="Lilly W.W."/>
            <person name="Lindquist E."/>
            <person name="Lucas S."/>
            <person name="Magnuson J.K."/>
            <person name="Piumi F."/>
            <person name="Raudaskoski M."/>
            <person name="Salamov A."/>
            <person name="Schmutz J."/>
            <person name="Schwarze F.W.M.R."/>
            <person name="vanKuyk P.A."/>
            <person name="Horton J.S."/>
            <person name="Grigoriev I.V."/>
            <person name="Woesten H.A.B."/>
        </authorList>
    </citation>
    <scope>NUCLEOTIDE SEQUENCE [LARGE SCALE GENOMIC DNA]</scope>
    <source>
        <strain evidence="4">H4-8 / FGSC 9210</strain>
    </source>
</reference>
<protein>
    <recommendedName>
        <fullName evidence="2">BTB domain-containing protein</fullName>
    </recommendedName>
</protein>
<organism evidence="4">
    <name type="scientific">Schizophyllum commune (strain H4-8 / FGSC 9210)</name>
    <name type="common">Split gill fungus</name>
    <dbReference type="NCBI Taxonomy" id="578458"/>
    <lineage>
        <taxon>Eukaryota</taxon>
        <taxon>Fungi</taxon>
        <taxon>Dikarya</taxon>
        <taxon>Basidiomycota</taxon>
        <taxon>Agaricomycotina</taxon>
        <taxon>Agaricomycetes</taxon>
        <taxon>Agaricomycetidae</taxon>
        <taxon>Agaricales</taxon>
        <taxon>Schizophyllaceae</taxon>
        <taxon>Schizophyllum</taxon>
    </lineage>
</organism>
<dbReference type="EMBL" id="GL377304">
    <property type="protein sequence ID" value="EFI99398.1"/>
    <property type="molecule type" value="Genomic_DNA"/>
</dbReference>
<dbReference type="InterPro" id="IPR000210">
    <property type="entry name" value="BTB/POZ_dom"/>
</dbReference>
<feature type="region of interest" description="Disordered" evidence="1">
    <location>
        <begin position="1"/>
        <end position="24"/>
    </location>
</feature>
<feature type="non-terminal residue" evidence="3">
    <location>
        <position position="347"/>
    </location>
</feature>
<dbReference type="eggNOG" id="ENOG502R07X">
    <property type="taxonomic scope" value="Eukaryota"/>
</dbReference>
<gene>
    <name evidence="3" type="ORF">SCHCODRAFT_106662</name>
</gene>
<evidence type="ECO:0000313" key="4">
    <source>
        <dbReference type="Proteomes" id="UP000007431"/>
    </source>
</evidence>
<sequence>MSAVTAAERSPVTKRKRGDLGGEAHDEPLVRSKIWFDDGNIALQAENTQFKFYKGLLATYSPFFRDAFAIPQPQVDSDTDTVDGCQIMRLPDTAADVEYMLSFLLEPKSSTLTPCIADVASALRMSHKYIIPGLWEDAVARLRYEFPDTLEQYIEKREVIHAYTRIHIKAWQRLRHLVDILQTVGLHRIMAVMYFRIADTMNVDLLASDAPNAPRLGPVSIQSRCTMLGGRAKVLAASMKCMRIALADPSPEPANCPDPQACGRRRRLLQGKLFARFESDTNIALLMDWPKFLPRPQGPSICDACLLLVRQRREAELQATWQNLPSFFGLPAWEELKDFELRACDNT</sequence>
<dbReference type="AlphaFoldDB" id="D8PZA2"/>
<dbReference type="HOGENOM" id="CLU_033082_3_2_1"/>
<dbReference type="RefSeq" id="XP_003034301.1">
    <property type="nucleotide sequence ID" value="XM_003034255.1"/>
</dbReference>
<dbReference type="OMA" id="PERRRCM"/>
<dbReference type="PROSITE" id="PS50097">
    <property type="entry name" value="BTB"/>
    <property type="match status" value="1"/>
</dbReference>
<dbReference type="VEuPathDB" id="FungiDB:SCHCODRAFT_02685289"/>
<accession>D8PZA2</accession>
<dbReference type="GeneID" id="9586298"/>
<evidence type="ECO:0000313" key="3">
    <source>
        <dbReference type="EMBL" id="EFI99398.1"/>
    </source>
</evidence>
<keyword evidence="4" id="KW-1185">Reference proteome</keyword>
<dbReference type="KEGG" id="scm:SCHCO_02685289"/>
<feature type="domain" description="BTB" evidence="2">
    <location>
        <begin position="39"/>
        <end position="104"/>
    </location>
</feature>
<evidence type="ECO:0000256" key="1">
    <source>
        <dbReference type="SAM" id="MobiDB-lite"/>
    </source>
</evidence>
<dbReference type="InterPro" id="IPR011333">
    <property type="entry name" value="SKP1/BTB/POZ_sf"/>
</dbReference>